<keyword evidence="3" id="KW-1185">Reference proteome</keyword>
<dbReference type="Proteomes" id="UP001210720">
    <property type="component" value="Unassembled WGS sequence"/>
</dbReference>
<evidence type="ECO:0000256" key="1">
    <source>
        <dbReference type="SAM" id="SignalP"/>
    </source>
</evidence>
<gene>
    <name evidence="2" type="ORF">PFY00_17885</name>
</gene>
<proteinExistence type="predicted"/>
<sequence length="134" mass="14378">MRLVNTVLAAAALSLALAAPASAKPPLSQVSEIDDGLMAVAIADEIRKRCDDIRARMIKALSVVNALESRAKDMGYSDDEIEDYVTSKSEKKRMRKKATAYLASQGVTASDTAQLCSFGKKQMAKATSIGILLR</sequence>
<keyword evidence="1" id="KW-0732">Signal</keyword>
<comment type="caution">
    <text evidence="2">The sequence shown here is derived from an EMBL/GenBank/DDBJ whole genome shotgun (WGS) entry which is preliminary data.</text>
</comment>
<dbReference type="EMBL" id="JAQIOY010000010">
    <property type="protein sequence ID" value="MDA7426610.1"/>
    <property type="molecule type" value="Genomic_DNA"/>
</dbReference>
<reference evidence="2 3" key="1">
    <citation type="submission" date="2023-01" db="EMBL/GenBank/DDBJ databases">
        <title>Thalassococcus onchidii sp. nov., isolated from a marine invertebrate from the South China Sea.</title>
        <authorList>
            <person name="Xu S."/>
            <person name="Liu Z."/>
            <person name="Xu Y."/>
        </authorList>
    </citation>
    <scope>NUCLEOTIDE SEQUENCE [LARGE SCALE GENOMIC DNA]</scope>
    <source>
        <strain evidence="2 3">KCTC 32084</strain>
    </source>
</reference>
<feature type="chain" id="PRO_5046782519" evidence="1">
    <location>
        <begin position="24"/>
        <end position="134"/>
    </location>
</feature>
<dbReference type="RefSeq" id="WP_271433966.1">
    <property type="nucleotide sequence ID" value="NZ_JAQIOY010000010.1"/>
</dbReference>
<protein>
    <submittedName>
        <fullName evidence="2">DUF5333 domain-containing protein</fullName>
    </submittedName>
</protein>
<name>A0ABT4XXB4_9RHOB</name>
<organism evidence="2 3">
    <name type="scientific">Thalassococcus lentus</name>
    <dbReference type="NCBI Taxonomy" id="1210524"/>
    <lineage>
        <taxon>Bacteria</taxon>
        <taxon>Pseudomonadati</taxon>
        <taxon>Pseudomonadota</taxon>
        <taxon>Alphaproteobacteria</taxon>
        <taxon>Rhodobacterales</taxon>
        <taxon>Roseobacteraceae</taxon>
        <taxon>Thalassococcus</taxon>
    </lineage>
</organism>
<dbReference type="Pfam" id="PF17267">
    <property type="entry name" value="DUF5333"/>
    <property type="match status" value="1"/>
</dbReference>
<feature type="signal peptide" evidence="1">
    <location>
        <begin position="1"/>
        <end position="23"/>
    </location>
</feature>
<dbReference type="InterPro" id="IPR020349">
    <property type="entry name" value="Uncharacterised_14.7kDa"/>
</dbReference>
<evidence type="ECO:0000313" key="2">
    <source>
        <dbReference type="EMBL" id="MDA7426610.1"/>
    </source>
</evidence>
<evidence type="ECO:0000313" key="3">
    <source>
        <dbReference type="Proteomes" id="UP001210720"/>
    </source>
</evidence>
<accession>A0ABT4XXB4</accession>